<feature type="binding site" evidence="5">
    <location>
        <position position="151"/>
    </location>
    <ligand>
        <name>S-adenosyl-L-methionine</name>
        <dbReference type="ChEBI" id="CHEBI:59789"/>
    </ligand>
</feature>
<dbReference type="AlphaFoldDB" id="A0AAV3U744"/>
<keyword evidence="9" id="KW-1185">Reference proteome</keyword>
<reference evidence="9" key="1">
    <citation type="journal article" date="2019" name="Int. J. Syst. Evol. Microbiol.">
        <title>The Global Catalogue of Microorganisms (GCM) 10K type strain sequencing project: providing services to taxonomists for standard genome sequencing and annotation.</title>
        <authorList>
            <consortium name="The Broad Institute Genomics Platform"/>
            <consortium name="The Broad Institute Genome Sequencing Center for Infectious Disease"/>
            <person name="Wu L."/>
            <person name="Ma J."/>
        </authorList>
    </citation>
    <scope>NUCLEOTIDE SEQUENCE [LARGE SCALE GENOMIC DNA]</scope>
    <source>
        <strain evidence="9">JCM 19134</strain>
    </source>
</reference>
<dbReference type="HAMAP" id="MF_02126">
    <property type="entry name" value="RF_methyltr_PrmC"/>
    <property type="match status" value="1"/>
</dbReference>
<evidence type="ECO:0000256" key="5">
    <source>
        <dbReference type="HAMAP-Rule" id="MF_02126"/>
    </source>
</evidence>
<protein>
    <recommendedName>
        <fullName evidence="5">Release factor glutamine methyltransferase</fullName>
        <shortName evidence="5">RF MTase</shortName>
        <ecNumber evidence="5">2.1.1.297</ecNumber>
    </recommendedName>
    <alternativeName>
        <fullName evidence="5">N5-glutamine methyltransferase PrmC</fullName>
    </alternativeName>
    <alternativeName>
        <fullName evidence="5">Protein-(glutamine-N5) MTase PrmC</fullName>
    </alternativeName>
    <alternativeName>
        <fullName evidence="5">Protein-glutamine N-methyltransferase PrmC</fullName>
    </alternativeName>
</protein>
<dbReference type="EMBL" id="BAABLX010000029">
    <property type="protein sequence ID" value="GAA4953087.1"/>
    <property type="molecule type" value="Genomic_DNA"/>
</dbReference>
<evidence type="ECO:0000313" key="8">
    <source>
        <dbReference type="EMBL" id="GAA4953087.1"/>
    </source>
</evidence>
<dbReference type="InterPro" id="IPR002052">
    <property type="entry name" value="DNA_methylase_N6_adenine_CS"/>
</dbReference>
<dbReference type="SUPFAM" id="SSF53335">
    <property type="entry name" value="S-adenosyl-L-methionine-dependent methyltransferases"/>
    <property type="match status" value="1"/>
</dbReference>
<dbReference type="InterPro" id="IPR025714">
    <property type="entry name" value="Methyltranfer_dom"/>
</dbReference>
<proteinExistence type="inferred from homology"/>
<dbReference type="Gene3D" id="3.40.50.150">
    <property type="entry name" value="Vaccinia Virus protein VP39"/>
    <property type="match status" value="1"/>
</dbReference>
<dbReference type="CDD" id="cd02440">
    <property type="entry name" value="AdoMet_MTases"/>
    <property type="match status" value="1"/>
</dbReference>
<comment type="caution">
    <text evidence="8">The sequence shown here is derived from an EMBL/GenBank/DDBJ whole genome shotgun (WGS) entry which is preliminary data.</text>
</comment>
<dbReference type="Pfam" id="PF17827">
    <property type="entry name" value="PrmC_N"/>
    <property type="match status" value="1"/>
</dbReference>
<evidence type="ECO:0000256" key="3">
    <source>
        <dbReference type="ARBA" id="ARBA00022691"/>
    </source>
</evidence>
<name>A0AAV3U744_9ALTE</name>
<dbReference type="Proteomes" id="UP001409585">
    <property type="component" value="Unassembled WGS sequence"/>
</dbReference>
<evidence type="ECO:0000256" key="2">
    <source>
        <dbReference type="ARBA" id="ARBA00022679"/>
    </source>
</evidence>
<feature type="binding site" evidence="5">
    <location>
        <begin position="195"/>
        <end position="198"/>
    </location>
    <ligand>
        <name>substrate</name>
    </ligand>
</feature>
<evidence type="ECO:0000256" key="4">
    <source>
        <dbReference type="ARBA" id="ARBA00048391"/>
    </source>
</evidence>
<dbReference type="PANTHER" id="PTHR18895">
    <property type="entry name" value="HEMK METHYLTRANSFERASE"/>
    <property type="match status" value="1"/>
</dbReference>
<evidence type="ECO:0000256" key="1">
    <source>
        <dbReference type="ARBA" id="ARBA00022603"/>
    </source>
</evidence>
<keyword evidence="3 5" id="KW-0949">S-adenosyl-L-methionine</keyword>
<dbReference type="InterPro" id="IPR004556">
    <property type="entry name" value="HemK-like"/>
</dbReference>
<feature type="binding site" evidence="5">
    <location>
        <begin position="128"/>
        <end position="132"/>
    </location>
    <ligand>
        <name>S-adenosyl-L-methionine</name>
        <dbReference type="ChEBI" id="CHEBI:59789"/>
    </ligand>
</feature>
<accession>A0AAV3U744</accession>
<dbReference type="GO" id="GO:0032259">
    <property type="term" value="P:methylation"/>
    <property type="evidence" value="ECO:0007669"/>
    <property type="project" value="UniProtKB-KW"/>
</dbReference>
<feature type="binding site" evidence="5">
    <location>
        <position position="195"/>
    </location>
    <ligand>
        <name>S-adenosyl-L-methionine</name>
        <dbReference type="ChEBI" id="CHEBI:59789"/>
    </ligand>
</feature>
<dbReference type="Gene3D" id="1.10.8.10">
    <property type="entry name" value="DNA helicase RuvA subunit, C-terminal domain"/>
    <property type="match status" value="1"/>
</dbReference>
<dbReference type="InterPro" id="IPR029063">
    <property type="entry name" value="SAM-dependent_MTases_sf"/>
</dbReference>
<gene>
    <name evidence="5 8" type="primary">prmC</name>
    <name evidence="8" type="ORF">GCM10025791_37530</name>
</gene>
<keyword evidence="2 5" id="KW-0808">Transferase</keyword>
<keyword evidence="1 5" id="KW-0489">Methyltransferase</keyword>
<dbReference type="NCBIfam" id="TIGR03534">
    <property type="entry name" value="RF_mod_PrmC"/>
    <property type="match status" value="1"/>
</dbReference>
<comment type="catalytic activity">
    <reaction evidence="4 5">
        <text>L-glutaminyl-[peptide chain release factor] + S-adenosyl-L-methionine = N(5)-methyl-L-glutaminyl-[peptide chain release factor] + S-adenosyl-L-homocysteine + H(+)</text>
        <dbReference type="Rhea" id="RHEA:42896"/>
        <dbReference type="Rhea" id="RHEA-COMP:10271"/>
        <dbReference type="Rhea" id="RHEA-COMP:10272"/>
        <dbReference type="ChEBI" id="CHEBI:15378"/>
        <dbReference type="ChEBI" id="CHEBI:30011"/>
        <dbReference type="ChEBI" id="CHEBI:57856"/>
        <dbReference type="ChEBI" id="CHEBI:59789"/>
        <dbReference type="ChEBI" id="CHEBI:61891"/>
        <dbReference type="EC" id="2.1.1.297"/>
    </reaction>
</comment>
<feature type="domain" description="Release factor glutamine methyltransferase N-terminal" evidence="7">
    <location>
        <begin position="11"/>
        <end position="79"/>
    </location>
</feature>
<feature type="domain" description="Methyltransferase" evidence="6">
    <location>
        <begin position="122"/>
        <end position="252"/>
    </location>
</feature>
<dbReference type="GO" id="GO:0102559">
    <property type="term" value="F:peptide chain release factor N(5)-glutamine methyltransferase activity"/>
    <property type="evidence" value="ECO:0007669"/>
    <property type="project" value="UniProtKB-EC"/>
</dbReference>
<evidence type="ECO:0000259" key="6">
    <source>
        <dbReference type="Pfam" id="PF13847"/>
    </source>
</evidence>
<evidence type="ECO:0000259" key="7">
    <source>
        <dbReference type="Pfam" id="PF17827"/>
    </source>
</evidence>
<comment type="function">
    <text evidence="5">Methylates the class 1 translation termination release factors RF1/PrfA and RF2/PrfB on the glutamine residue of the universally conserved GGQ motif.</text>
</comment>
<dbReference type="Pfam" id="PF13847">
    <property type="entry name" value="Methyltransf_31"/>
    <property type="match status" value="1"/>
</dbReference>
<dbReference type="InterPro" id="IPR019874">
    <property type="entry name" value="RF_methyltr_PrmC"/>
</dbReference>
<dbReference type="GO" id="GO:0003676">
    <property type="term" value="F:nucleic acid binding"/>
    <property type="evidence" value="ECO:0007669"/>
    <property type="project" value="InterPro"/>
</dbReference>
<dbReference type="PROSITE" id="PS00092">
    <property type="entry name" value="N6_MTASE"/>
    <property type="match status" value="1"/>
</dbReference>
<comment type="similarity">
    <text evidence="5">Belongs to the protein N5-glutamine methyltransferase family. PrmC subfamily.</text>
</comment>
<organism evidence="8 9">
    <name type="scientific">Halioxenophilus aromaticivorans</name>
    <dbReference type="NCBI Taxonomy" id="1306992"/>
    <lineage>
        <taxon>Bacteria</taxon>
        <taxon>Pseudomonadati</taxon>
        <taxon>Pseudomonadota</taxon>
        <taxon>Gammaproteobacteria</taxon>
        <taxon>Alteromonadales</taxon>
        <taxon>Alteromonadaceae</taxon>
        <taxon>Halioxenophilus</taxon>
    </lineage>
</organism>
<dbReference type="FunFam" id="3.40.50.150:FF:000053">
    <property type="entry name" value="Release factor glutamine methyltransferase"/>
    <property type="match status" value="1"/>
</dbReference>
<dbReference type="EC" id="2.1.1.297" evidence="5"/>
<feature type="binding site" evidence="5">
    <location>
        <position position="179"/>
    </location>
    <ligand>
        <name>S-adenosyl-L-methionine</name>
        <dbReference type="ChEBI" id="CHEBI:59789"/>
    </ligand>
</feature>
<evidence type="ECO:0000313" key="9">
    <source>
        <dbReference type="Proteomes" id="UP001409585"/>
    </source>
</evidence>
<dbReference type="PANTHER" id="PTHR18895:SF74">
    <property type="entry name" value="MTRF1L RELEASE FACTOR GLUTAMINE METHYLTRANSFERASE"/>
    <property type="match status" value="1"/>
</dbReference>
<sequence length="288" mass="31720">MAQTMTGTIGQLLTWATGELSDSESARLDAELLLSYALRKDRSYLFTWPERIPSQEQTVQFSALIKKRQVGEPVAYLMGEQGFWTLNLSVTPATLIPRPETELLVELALAKAQLTNADAKPLTVLDLGTGSGAIALALAAEQPSWQITATDYSQAALAVASQNALRNGLKNVTFLHSDWFTNIQVPQKFDLIVSNPPYIDEHDEHLSQGDVRFEPSSALVAANCGRSDIENIARNATEFLKPNGRLLFEHGYNQGPWAVALLNELGYSNVQCNQDFGGRDRVTQGQWQ</sequence>
<dbReference type="InterPro" id="IPR040758">
    <property type="entry name" value="PrmC_N"/>
</dbReference>
<dbReference type="InterPro" id="IPR050320">
    <property type="entry name" value="N5-glutamine_MTase"/>
</dbReference>
<dbReference type="NCBIfam" id="TIGR00536">
    <property type="entry name" value="hemK_fam"/>
    <property type="match status" value="1"/>
</dbReference>